<dbReference type="InterPro" id="IPR050068">
    <property type="entry name" value="MurA_subfamily"/>
</dbReference>
<dbReference type="GO" id="GO:0005737">
    <property type="term" value="C:cytoplasm"/>
    <property type="evidence" value="ECO:0007669"/>
    <property type="project" value="UniProtKB-SubCell"/>
</dbReference>
<feature type="binding site" evidence="12">
    <location>
        <position position="329"/>
    </location>
    <ligand>
        <name>UDP-N-acetyl-alpha-D-glucosamine</name>
        <dbReference type="ChEBI" id="CHEBI:57705"/>
    </ligand>
</feature>
<comment type="function">
    <text evidence="12">Cell wall formation. Adds enolpyruvyl to UDP-N-acetylglucosamine.</text>
</comment>
<dbReference type="InterPro" id="IPR001986">
    <property type="entry name" value="Enolpyruvate_Tfrase_dom"/>
</dbReference>
<dbReference type="NCBIfam" id="TIGR01072">
    <property type="entry name" value="murA"/>
    <property type="match status" value="1"/>
</dbReference>
<evidence type="ECO:0000256" key="3">
    <source>
        <dbReference type="ARBA" id="ARBA00022490"/>
    </source>
</evidence>
<evidence type="ECO:0000256" key="10">
    <source>
        <dbReference type="ARBA" id="ARBA00038367"/>
    </source>
</evidence>
<evidence type="ECO:0000313" key="15">
    <source>
        <dbReference type="Proteomes" id="UP000051804"/>
    </source>
</evidence>
<keyword evidence="6 12" id="KW-0133">Cell shape</keyword>
<dbReference type="GO" id="GO:0008360">
    <property type="term" value="P:regulation of cell shape"/>
    <property type="evidence" value="ECO:0007669"/>
    <property type="project" value="UniProtKB-KW"/>
</dbReference>
<keyword evidence="8 12" id="KW-0131">Cell cycle</keyword>
<dbReference type="PATRIC" id="fig|1291734.4.peg.503"/>
<feature type="domain" description="Enolpyruvate transferase" evidence="13">
    <location>
        <begin position="7"/>
        <end position="408"/>
    </location>
</feature>
<keyword evidence="5 12" id="KW-0808">Transferase</keyword>
<dbReference type="GO" id="GO:0009252">
    <property type="term" value="P:peptidoglycan biosynthetic process"/>
    <property type="evidence" value="ECO:0007669"/>
    <property type="project" value="UniProtKB-UniRule"/>
</dbReference>
<gene>
    <name evidence="12" type="primary">murA</name>
    <name evidence="14" type="ORF">FD02_GL000489</name>
</gene>
<dbReference type="SUPFAM" id="SSF55205">
    <property type="entry name" value="EPT/RTPC-like"/>
    <property type="match status" value="1"/>
</dbReference>
<dbReference type="GO" id="GO:0008760">
    <property type="term" value="F:UDP-N-acetylglucosamine 1-carboxyvinyltransferase activity"/>
    <property type="evidence" value="ECO:0007669"/>
    <property type="project" value="UniProtKB-UniRule"/>
</dbReference>
<feature type="binding site" evidence="12">
    <location>
        <position position="92"/>
    </location>
    <ligand>
        <name>UDP-N-acetyl-alpha-D-glucosamine</name>
        <dbReference type="ChEBI" id="CHEBI:57705"/>
    </ligand>
</feature>
<evidence type="ECO:0000256" key="2">
    <source>
        <dbReference type="ARBA" id="ARBA00004752"/>
    </source>
</evidence>
<organism evidence="14 15">
    <name type="scientific">Lacticaseibacillus nasuensis JCM 17158</name>
    <dbReference type="NCBI Taxonomy" id="1291734"/>
    <lineage>
        <taxon>Bacteria</taxon>
        <taxon>Bacillati</taxon>
        <taxon>Bacillota</taxon>
        <taxon>Bacilli</taxon>
        <taxon>Lactobacillales</taxon>
        <taxon>Lactobacillaceae</taxon>
        <taxon>Lacticaseibacillus</taxon>
    </lineage>
</organism>
<keyword evidence="3 12" id="KW-0963">Cytoplasm</keyword>
<dbReference type="STRING" id="1291734.FD02_GL000489"/>
<dbReference type="EMBL" id="AZDJ01000032">
    <property type="protein sequence ID" value="KRK70424.1"/>
    <property type="molecule type" value="Genomic_DNA"/>
</dbReference>
<dbReference type="InterPro" id="IPR005750">
    <property type="entry name" value="UDP_GlcNAc_COvinyl_MurA"/>
</dbReference>
<comment type="caution">
    <text evidence="12">Lacks conserved residue(s) required for the propagation of feature annotation.</text>
</comment>
<dbReference type="UniPathway" id="UPA00219"/>
<keyword evidence="7 12" id="KW-0573">Peptidoglycan synthesis</keyword>
<feature type="binding site" evidence="12">
    <location>
        <position position="307"/>
    </location>
    <ligand>
        <name>UDP-N-acetyl-alpha-D-glucosamine</name>
        <dbReference type="ChEBI" id="CHEBI:57705"/>
    </ligand>
</feature>
<keyword evidence="15" id="KW-1185">Reference proteome</keyword>
<keyword evidence="4 12" id="KW-0132">Cell division</keyword>
<dbReference type="NCBIfam" id="NF009470">
    <property type="entry name" value="PRK12830.1"/>
    <property type="match status" value="1"/>
</dbReference>
<dbReference type="EC" id="2.5.1.7" evidence="12"/>
<dbReference type="CDD" id="cd01555">
    <property type="entry name" value="UdpNAET"/>
    <property type="match status" value="1"/>
</dbReference>
<dbReference type="PANTHER" id="PTHR43783">
    <property type="entry name" value="UDP-N-ACETYLGLUCOSAMINE 1-CARBOXYVINYLTRANSFERASE"/>
    <property type="match status" value="1"/>
</dbReference>
<accession>A0A0R1JH44</accession>
<evidence type="ECO:0000256" key="1">
    <source>
        <dbReference type="ARBA" id="ARBA00004496"/>
    </source>
</evidence>
<dbReference type="InterPro" id="IPR013792">
    <property type="entry name" value="RNA3'P_cycl/enolpyr_Trfase_a/b"/>
</dbReference>
<proteinExistence type="inferred from homology"/>
<comment type="subcellular location">
    <subcellularLocation>
        <location evidence="1 12">Cytoplasm</location>
    </subcellularLocation>
</comment>
<reference evidence="14 15" key="1">
    <citation type="journal article" date="2015" name="Genome Announc.">
        <title>Expanding the biotechnology potential of lactobacilli through comparative genomics of 213 strains and associated genera.</title>
        <authorList>
            <person name="Sun Z."/>
            <person name="Harris H.M."/>
            <person name="McCann A."/>
            <person name="Guo C."/>
            <person name="Argimon S."/>
            <person name="Zhang W."/>
            <person name="Yang X."/>
            <person name="Jeffery I.B."/>
            <person name="Cooney J.C."/>
            <person name="Kagawa T.F."/>
            <person name="Liu W."/>
            <person name="Song Y."/>
            <person name="Salvetti E."/>
            <person name="Wrobel A."/>
            <person name="Rasinkangas P."/>
            <person name="Parkhill J."/>
            <person name="Rea M.C."/>
            <person name="O'Sullivan O."/>
            <person name="Ritari J."/>
            <person name="Douillard F.P."/>
            <person name="Paul Ross R."/>
            <person name="Yang R."/>
            <person name="Briner A.E."/>
            <person name="Felis G.E."/>
            <person name="de Vos W.M."/>
            <person name="Barrangou R."/>
            <person name="Klaenhammer T.R."/>
            <person name="Caufield P.W."/>
            <person name="Cui Y."/>
            <person name="Zhang H."/>
            <person name="O'Toole P.W."/>
        </authorList>
    </citation>
    <scope>NUCLEOTIDE SEQUENCE [LARGE SCALE GENOMIC DNA]</scope>
    <source>
        <strain evidence="14 15">JCM 17158</strain>
    </source>
</reference>
<dbReference type="GO" id="GO:0051301">
    <property type="term" value="P:cell division"/>
    <property type="evidence" value="ECO:0007669"/>
    <property type="project" value="UniProtKB-KW"/>
</dbReference>
<feature type="binding site" evidence="12">
    <location>
        <begin position="121"/>
        <end position="125"/>
    </location>
    <ligand>
        <name>UDP-N-acetyl-alpha-D-glucosamine</name>
        <dbReference type="ChEBI" id="CHEBI:57705"/>
    </ligand>
</feature>
<dbReference type="AlphaFoldDB" id="A0A0R1JH44"/>
<dbReference type="GO" id="GO:0019277">
    <property type="term" value="P:UDP-N-acetylgalactosamine biosynthetic process"/>
    <property type="evidence" value="ECO:0007669"/>
    <property type="project" value="InterPro"/>
</dbReference>
<comment type="catalytic activity">
    <reaction evidence="11 12">
        <text>phosphoenolpyruvate + UDP-N-acetyl-alpha-D-glucosamine = UDP-N-acetyl-3-O-(1-carboxyvinyl)-alpha-D-glucosamine + phosphate</text>
        <dbReference type="Rhea" id="RHEA:18681"/>
        <dbReference type="ChEBI" id="CHEBI:43474"/>
        <dbReference type="ChEBI" id="CHEBI:57705"/>
        <dbReference type="ChEBI" id="CHEBI:58702"/>
        <dbReference type="ChEBI" id="CHEBI:68483"/>
        <dbReference type="EC" id="2.5.1.7"/>
    </reaction>
</comment>
<evidence type="ECO:0000256" key="11">
    <source>
        <dbReference type="ARBA" id="ARBA00047527"/>
    </source>
</evidence>
<dbReference type="GO" id="GO:0071555">
    <property type="term" value="P:cell wall organization"/>
    <property type="evidence" value="ECO:0007669"/>
    <property type="project" value="UniProtKB-KW"/>
</dbReference>
<sequence length="430" mass="46152">MKKMLIRGGKKLSGEVVIGGAKNSTVALIPAAILSRTPVTLESVPEIQDVYNLMDILGEMNVESSFNDCVLHIDPTQIRDVPLEKRNIKSLRASYYFLGALLGRFGRAIVGLPGGDDIGPRPIDQHIKGFEALGATVSNDHGAVCVTAPPEGLHGARIFLDMVSVGATINVILAAVTAKGRTVLENAAKEPEIIDLATYLNNMGAHIRGAGTDTIRIEGVERLAAHNAHTVIPDRIEAGTYLTLAAAMGDGINVRNIISEHLDAFLAKLEEMGVVMDVGEDSIYVYPSGDLRMVQIKTMPYPGFATDLQQPITPLLLKAKGEGIVVDSIYPKRVRHIPELTRMGADITVENDVIILHHCDHLQGTEVTAEEIRAGACLMIAGLMADGQTVITKAGNILRGYDRVVQKLRGLGADVAIVDDEAEKSLQLAQ</sequence>
<name>A0A0R1JH44_9LACO</name>
<dbReference type="PANTHER" id="PTHR43783:SF2">
    <property type="entry name" value="UDP-N-ACETYLGLUCOSAMINE 1-CARBOXYVINYLTRANSFERASE 2"/>
    <property type="match status" value="1"/>
</dbReference>
<feature type="active site" description="Proton donor" evidence="12">
    <location>
        <position position="116"/>
    </location>
</feature>
<keyword evidence="9 12" id="KW-0961">Cell wall biogenesis/degradation</keyword>
<dbReference type="OrthoDB" id="9803760at2"/>
<evidence type="ECO:0000313" key="14">
    <source>
        <dbReference type="EMBL" id="KRK70424.1"/>
    </source>
</evidence>
<comment type="pathway">
    <text evidence="2 12">Cell wall biogenesis; peptidoglycan biosynthesis.</text>
</comment>
<feature type="binding site" evidence="12">
    <location>
        <begin position="22"/>
        <end position="23"/>
    </location>
    <ligand>
        <name>phosphoenolpyruvate</name>
        <dbReference type="ChEBI" id="CHEBI:58702"/>
    </ligand>
</feature>
<protein>
    <recommendedName>
        <fullName evidence="12">UDP-N-acetylglucosamine 1-carboxyvinyltransferase</fullName>
        <ecNumber evidence="12">2.5.1.7</ecNumber>
    </recommendedName>
    <alternativeName>
        <fullName evidence="12">Enoylpyruvate transferase</fullName>
    </alternativeName>
    <alternativeName>
        <fullName evidence="12">UDP-N-acetylglucosamine enolpyruvyl transferase</fullName>
        <shortName evidence="12">EPT</shortName>
    </alternativeName>
</protein>
<evidence type="ECO:0000259" key="13">
    <source>
        <dbReference type="Pfam" id="PF00275"/>
    </source>
</evidence>
<evidence type="ECO:0000256" key="9">
    <source>
        <dbReference type="ARBA" id="ARBA00023316"/>
    </source>
</evidence>
<dbReference type="InterPro" id="IPR036968">
    <property type="entry name" value="Enolpyruvate_Tfrase_sf"/>
</dbReference>
<comment type="caution">
    <text evidence="14">The sequence shown here is derived from an EMBL/GenBank/DDBJ whole genome shotgun (WGS) entry which is preliminary data.</text>
</comment>
<evidence type="ECO:0000256" key="12">
    <source>
        <dbReference type="HAMAP-Rule" id="MF_00111"/>
    </source>
</evidence>
<dbReference type="RefSeq" id="WP_056952035.1">
    <property type="nucleotide sequence ID" value="NZ_AZDJ01000032.1"/>
</dbReference>
<dbReference type="HAMAP" id="MF_00111">
    <property type="entry name" value="MurA"/>
    <property type="match status" value="1"/>
</dbReference>
<evidence type="ECO:0000256" key="8">
    <source>
        <dbReference type="ARBA" id="ARBA00023306"/>
    </source>
</evidence>
<evidence type="ECO:0000256" key="5">
    <source>
        <dbReference type="ARBA" id="ARBA00022679"/>
    </source>
</evidence>
<comment type="similarity">
    <text evidence="10 12">Belongs to the EPSP synthase family. MurA subfamily.</text>
</comment>
<dbReference type="NCBIfam" id="NF006873">
    <property type="entry name" value="PRK09369.1"/>
    <property type="match status" value="1"/>
</dbReference>
<dbReference type="Proteomes" id="UP000051804">
    <property type="component" value="Unassembled WGS sequence"/>
</dbReference>
<dbReference type="Pfam" id="PF00275">
    <property type="entry name" value="EPSP_synthase"/>
    <property type="match status" value="1"/>
</dbReference>
<dbReference type="Gene3D" id="3.65.10.10">
    <property type="entry name" value="Enolpyruvate transferase domain"/>
    <property type="match status" value="2"/>
</dbReference>
<evidence type="ECO:0000256" key="7">
    <source>
        <dbReference type="ARBA" id="ARBA00022984"/>
    </source>
</evidence>
<evidence type="ECO:0000256" key="4">
    <source>
        <dbReference type="ARBA" id="ARBA00022618"/>
    </source>
</evidence>
<evidence type="ECO:0000256" key="6">
    <source>
        <dbReference type="ARBA" id="ARBA00022960"/>
    </source>
</evidence>